<dbReference type="Pfam" id="PF08241">
    <property type="entry name" value="Methyltransf_11"/>
    <property type="match status" value="1"/>
</dbReference>
<evidence type="ECO:0000313" key="3">
    <source>
        <dbReference type="Proteomes" id="UP000214566"/>
    </source>
</evidence>
<proteinExistence type="predicted"/>
<dbReference type="InterPro" id="IPR013216">
    <property type="entry name" value="Methyltransf_11"/>
</dbReference>
<feature type="domain" description="Methyltransferase type 11" evidence="1">
    <location>
        <begin position="128"/>
        <end position="179"/>
    </location>
</feature>
<dbReference type="InterPro" id="IPR029063">
    <property type="entry name" value="SAM-dependent_MTases_sf"/>
</dbReference>
<dbReference type="Gene3D" id="3.40.50.150">
    <property type="entry name" value="Vaccinia Virus protein VP39"/>
    <property type="match status" value="1"/>
</dbReference>
<protein>
    <recommendedName>
        <fullName evidence="1">Methyltransferase type 11 domain-containing protein</fullName>
    </recommendedName>
</protein>
<organism evidence="2 3">
    <name type="scientific">Thiomonas delicata</name>
    <name type="common">Thiomonas cuprina</name>
    <dbReference type="NCBI Taxonomy" id="364030"/>
    <lineage>
        <taxon>Bacteria</taxon>
        <taxon>Pseudomonadati</taxon>
        <taxon>Pseudomonadota</taxon>
        <taxon>Betaproteobacteria</taxon>
        <taxon>Burkholderiales</taxon>
        <taxon>Thiomonas</taxon>
    </lineage>
</organism>
<dbReference type="AlphaFoldDB" id="A0A238D6D0"/>
<dbReference type="Proteomes" id="UP000214566">
    <property type="component" value="Unassembled WGS sequence"/>
</dbReference>
<accession>A0A238D6D0</accession>
<name>A0A238D6D0_THIDL</name>
<keyword evidence="3" id="KW-1185">Reference proteome</keyword>
<sequence>MHVSPEVSASISLDHWLKTPSGRYVLNWEQAQMDRIVADIFGFHAVQLGLAPLSALAHNRMPHRWLAQGAPMQSDAGHGRRLLCQPIAPSEPSPIYSDPQILTAAATRDEGAASSGEVQGHGAVGGETEALVCDFTDLPFATQSLDLVVLPHTLEEVSDPHACLREVDRVLVAGGQVVIAGFNVVSLWGARQALGRLGGPLFLPQRGEFISPRRVRDWLRLLSFEVTAGRYGCYRPAACTQVWLDRWRFMEKAGDRWWPMLGAAYVLVATKRVRSMRLVGKLWQGQHKKASVARPVAHSRRLP</sequence>
<reference evidence="2 3" key="1">
    <citation type="submission" date="2016-06" db="EMBL/GenBank/DDBJ databases">
        <authorList>
            <person name="Kjaerup R.B."/>
            <person name="Dalgaard T.S."/>
            <person name="Juul-Madsen H.R."/>
        </authorList>
    </citation>
    <scope>NUCLEOTIDE SEQUENCE [LARGE SCALE GENOMIC DNA]</scope>
    <source>
        <strain evidence="2 3">DSM 16361</strain>
    </source>
</reference>
<gene>
    <name evidence="2" type="ORF">THIARS_70399</name>
</gene>
<dbReference type="EMBL" id="FLMQ01000056">
    <property type="protein sequence ID" value="SBP88779.1"/>
    <property type="molecule type" value="Genomic_DNA"/>
</dbReference>
<evidence type="ECO:0000313" key="2">
    <source>
        <dbReference type="EMBL" id="SBP88779.1"/>
    </source>
</evidence>
<dbReference type="GO" id="GO:0008757">
    <property type="term" value="F:S-adenosylmethionine-dependent methyltransferase activity"/>
    <property type="evidence" value="ECO:0007669"/>
    <property type="project" value="InterPro"/>
</dbReference>
<dbReference type="SUPFAM" id="SSF53335">
    <property type="entry name" value="S-adenosyl-L-methionine-dependent methyltransferases"/>
    <property type="match status" value="1"/>
</dbReference>
<evidence type="ECO:0000259" key="1">
    <source>
        <dbReference type="Pfam" id="PF08241"/>
    </source>
</evidence>